<reference evidence="1" key="1">
    <citation type="journal article" date="2014" name="PLoS Genet.">
        <title>Signature Gene Expression Reveals Novel Clues to the Molecular Mechanisms of Dimorphic Transition in Penicillium marneffei.</title>
        <authorList>
            <person name="Yang E."/>
            <person name="Wang G."/>
            <person name="Cai J."/>
            <person name="Woo P.C."/>
            <person name="Lau S.K."/>
            <person name="Yuen K.-Y."/>
            <person name="Chow W.-N."/>
            <person name="Lin X."/>
        </authorList>
    </citation>
    <scope>NUCLEOTIDE SEQUENCE [LARGE SCALE GENOMIC DNA]</scope>
    <source>
        <strain evidence="1">PM1</strain>
    </source>
</reference>
<proteinExistence type="predicted"/>
<organism evidence="1">
    <name type="scientific">Talaromyces marneffei PM1</name>
    <dbReference type="NCBI Taxonomy" id="1077442"/>
    <lineage>
        <taxon>Eukaryota</taxon>
        <taxon>Fungi</taxon>
        <taxon>Dikarya</taxon>
        <taxon>Ascomycota</taxon>
        <taxon>Pezizomycotina</taxon>
        <taxon>Eurotiomycetes</taxon>
        <taxon>Eurotiomycetidae</taxon>
        <taxon>Eurotiales</taxon>
        <taxon>Trichocomaceae</taxon>
        <taxon>Talaromyces</taxon>
        <taxon>Talaromyces sect. Talaromyces</taxon>
    </lineage>
</organism>
<dbReference type="HOGENOM" id="CLU_3385054_0_0_1"/>
<sequence length="33" mass="3670">MRSNQPLVPSPPRFGQVLSYGVVGYLHIDEVIT</sequence>
<comment type="caution">
    <text evidence="1">The sequence shown here is derived from an EMBL/GenBank/DDBJ whole genome shotgun (WGS) entry which is preliminary data.</text>
</comment>
<name>A0A093VAY2_TALMA</name>
<dbReference type="EMBL" id="JPOX01000009">
    <property type="protein sequence ID" value="KFX49330.1"/>
    <property type="molecule type" value="Genomic_DNA"/>
</dbReference>
<evidence type="ECO:0000313" key="1">
    <source>
        <dbReference type="EMBL" id="KFX49330.1"/>
    </source>
</evidence>
<gene>
    <name evidence="1" type="ORF">GQ26_0090130</name>
</gene>
<protein>
    <submittedName>
        <fullName evidence="1">Uncharacterized protein</fullName>
    </submittedName>
</protein>
<dbReference type="AlphaFoldDB" id="A0A093VAY2"/>
<accession>A0A093VAY2</accession>